<proteinExistence type="predicted"/>
<protein>
    <submittedName>
        <fullName evidence="2">Uncharacterized protein</fullName>
    </submittedName>
</protein>
<dbReference type="Proteomes" id="UP000027647">
    <property type="component" value="Unassembled WGS sequence"/>
</dbReference>
<evidence type="ECO:0000313" key="3">
    <source>
        <dbReference type="Proteomes" id="UP000027647"/>
    </source>
</evidence>
<gene>
    <name evidence="2" type="ORF">EH31_15065</name>
</gene>
<comment type="caution">
    <text evidence="2">The sequence shown here is derived from an EMBL/GenBank/DDBJ whole genome shotgun (WGS) entry which is preliminary data.</text>
</comment>
<dbReference type="EMBL" id="JMIW01000007">
    <property type="protein sequence ID" value="KEO88757.1"/>
    <property type="molecule type" value="Genomic_DNA"/>
</dbReference>
<feature type="region of interest" description="Disordered" evidence="1">
    <location>
        <begin position="132"/>
        <end position="155"/>
    </location>
</feature>
<feature type="compositionally biased region" description="Basic and acidic residues" evidence="1">
    <location>
        <begin position="145"/>
        <end position="155"/>
    </location>
</feature>
<sequence length="155" mass="16539">MAVAAGWFLGRHARGLGNIAGQIEAGGLAKARAAPLASSMGVSVAHASDVRHQTKSAAKARPHVFDDMPPVETVRAQAKSILNSENVWDAKSLKNSPETWEFLAKARVIRVGSWSAGAPITSWGNHEVAGLRRGPETHYSSPNIRPEHGPHRGLD</sequence>
<dbReference type="AlphaFoldDB" id="A0A074MSZ1"/>
<reference evidence="2 3" key="1">
    <citation type="submission" date="2014-04" db="EMBL/GenBank/DDBJ databases">
        <title>A comprehensive comparison of genomes of Erythrobacter spp. strains.</title>
        <authorList>
            <person name="Zheng Q."/>
        </authorList>
    </citation>
    <scope>NUCLEOTIDE SEQUENCE [LARGE SCALE GENOMIC DNA]</scope>
    <source>
        <strain evidence="2 3">DSM 6997</strain>
    </source>
</reference>
<keyword evidence="3" id="KW-1185">Reference proteome</keyword>
<evidence type="ECO:0000256" key="1">
    <source>
        <dbReference type="SAM" id="MobiDB-lite"/>
    </source>
</evidence>
<name>A0A074MSZ1_ERYLO</name>
<organism evidence="2 3">
    <name type="scientific">Erythrobacter longus</name>
    <dbReference type="NCBI Taxonomy" id="1044"/>
    <lineage>
        <taxon>Bacteria</taxon>
        <taxon>Pseudomonadati</taxon>
        <taxon>Pseudomonadota</taxon>
        <taxon>Alphaproteobacteria</taxon>
        <taxon>Sphingomonadales</taxon>
        <taxon>Erythrobacteraceae</taxon>
        <taxon>Erythrobacter/Porphyrobacter group</taxon>
        <taxon>Erythrobacter</taxon>
    </lineage>
</organism>
<evidence type="ECO:0000313" key="2">
    <source>
        <dbReference type="EMBL" id="KEO88757.1"/>
    </source>
</evidence>
<accession>A0A074MSZ1</accession>